<dbReference type="NCBIfam" id="NF008123">
    <property type="entry name" value="PRK10871.1"/>
    <property type="match status" value="1"/>
</dbReference>
<keyword evidence="2" id="KW-0732">Signal</keyword>
<dbReference type="PANTHER" id="PTHR21666:SF263">
    <property type="entry name" value="MUREIN HYDROLASE ACTIVATOR NLPD"/>
    <property type="match status" value="1"/>
</dbReference>
<protein>
    <submittedName>
        <fullName evidence="4">Murein hydrolase activator NlpD</fullName>
    </submittedName>
</protein>
<reference evidence="4 5" key="1">
    <citation type="submission" date="2019-02" db="EMBL/GenBank/DDBJ databases">
        <authorList>
            <person name="Manzano-Marin A."/>
            <person name="Manzano-Marin A."/>
        </authorList>
    </citation>
    <scope>NUCLEOTIDE SEQUENCE [LARGE SCALE GENOMIC DNA]</scope>
    <source>
        <strain evidence="4 5">ErCicuneomaculata</strain>
    </source>
</reference>
<dbReference type="AlphaFoldDB" id="A0A451D1U0"/>
<dbReference type="Proteomes" id="UP000294412">
    <property type="component" value="Chromosome"/>
</dbReference>
<dbReference type="InterPro" id="IPR050570">
    <property type="entry name" value="Cell_wall_metabolism_enzyme"/>
</dbReference>
<dbReference type="InterPro" id="IPR011055">
    <property type="entry name" value="Dup_hybrid_motif"/>
</dbReference>
<evidence type="ECO:0000256" key="1">
    <source>
        <dbReference type="ARBA" id="ARBA00038420"/>
    </source>
</evidence>
<organism evidence="4 5">
    <name type="scientific">Candidatus Erwinia haradaeae</name>
    <dbReference type="NCBI Taxonomy" id="1922217"/>
    <lineage>
        <taxon>Bacteria</taxon>
        <taxon>Pseudomonadati</taxon>
        <taxon>Pseudomonadota</taxon>
        <taxon>Gammaproteobacteria</taxon>
        <taxon>Enterobacterales</taxon>
        <taxon>Erwiniaceae</taxon>
        <taxon>Erwinia</taxon>
    </lineage>
</organism>
<dbReference type="GO" id="GO:0032153">
    <property type="term" value="C:cell division site"/>
    <property type="evidence" value="ECO:0007669"/>
    <property type="project" value="TreeGrafter"/>
</dbReference>
<evidence type="ECO:0000313" key="4">
    <source>
        <dbReference type="EMBL" id="VFP79589.1"/>
    </source>
</evidence>
<sequence length="369" mass="42305" precursor="true">MKIRRIMYYVLAALLLIDFSNYTNTQSPISTIQNNFSKKIDYHPNNLRYKNVTNKNDVSSCTPVYALYREFHTCRFNNIQNVILKKNDPIIYPHNYHHIPHGSYNNTIYIVRPGDTLFYIAWITGNNMHDLAKRNHITAPYHLSVSQVLQVSRKNHVTIPTNHTIITTHKNKQQNPISVSYHIAQTIKTTKTLNSIKKPHLTNIQHLQNIKITNHNEVMNLFNKNISHKKSINKSVIKNIKKNKNLVSNWNWPTSGKIIKFFSLSEGGNKGIDIAGAHGYPIVSAAYGRVVYTSNTLRGYGNLIIIKHKNNYLTAYAHNASLFVHKNQIVKAGQKIATMGRTGTNSVKLHFEIRYKGKSVNPLLYLPPR</sequence>
<dbReference type="InterPro" id="IPR016047">
    <property type="entry name" value="M23ase_b-sheet_dom"/>
</dbReference>
<dbReference type="Gene3D" id="3.10.350.10">
    <property type="entry name" value="LysM domain"/>
    <property type="match status" value="1"/>
</dbReference>
<dbReference type="GO" id="GO:0009279">
    <property type="term" value="C:cell outer membrane"/>
    <property type="evidence" value="ECO:0007669"/>
    <property type="project" value="TreeGrafter"/>
</dbReference>
<dbReference type="GO" id="GO:0004222">
    <property type="term" value="F:metalloendopeptidase activity"/>
    <property type="evidence" value="ECO:0007669"/>
    <property type="project" value="TreeGrafter"/>
</dbReference>
<feature type="chain" id="PRO_5019412134" evidence="2">
    <location>
        <begin position="26"/>
        <end position="369"/>
    </location>
</feature>
<dbReference type="PANTHER" id="PTHR21666">
    <property type="entry name" value="PEPTIDASE-RELATED"/>
    <property type="match status" value="1"/>
</dbReference>
<comment type="similarity">
    <text evidence="1">Belongs to the E.coli NlpD/Haemophilus LppB family.</text>
</comment>
<evidence type="ECO:0000256" key="2">
    <source>
        <dbReference type="SAM" id="SignalP"/>
    </source>
</evidence>
<dbReference type="EMBL" id="LR217703">
    <property type="protein sequence ID" value="VFP79589.1"/>
    <property type="molecule type" value="Genomic_DNA"/>
</dbReference>
<dbReference type="SUPFAM" id="SSF51261">
    <property type="entry name" value="Duplicated hybrid motif"/>
    <property type="match status" value="1"/>
</dbReference>
<accession>A0A451D1U0</accession>
<keyword evidence="4" id="KW-0378">Hydrolase</keyword>
<dbReference type="CDD" id="cd00118">
    <property type="entry name" value="LysM"/>
    <property type="match status" value="1"/>
</dbReference>
<name>A0A451D1U0_9GAMM</name>
<dbReference type="RefSeq" id="WP_232037465.1">
    <property type="nucleotide sequence ID" value="NZ_LR217703.1"/>
</dbReference>
<dbReference type="PROSITE" id="PS51782">
    <property type="entry name" value="LYSM"/>
    <property type="match status" value="1"/>
</dbReference>
<gene>
    <name evidence="4" type="primary">nlpD</name>
    <name evidence="4" type="ORF">ERCICUMA2628_138</name>
</gene>
<dbReference type="Pfam" id="PF01551">
    <property type="entry name" value="Peptidase_M23"/>
    <property type="match status" value="1"/>
</dbReference>
<evidence type="ECO:0000313" key="5">
    <source>
        <dbReference type="Proteomes" id="UP000294412"/>
    </source>
</evidence>
<dbReference type="Pfam" id="PF01476">
    <property type="entry name" value="LysM"/>
    <property type="match status" value="1"/>
</dbReference>
<feature type="domain" description="LysM" evidence="3">
    <location>
        <begin position="107"/>
        <end position="151"/>
    </location>
</feature>
<dbReference type="InterPro" id="IPR018392">
    <property type="entry name" value="LysM"/>
</dbReference>
<dbReference type="InterPro" id="IPR036779">
    <property type="entry name" value="LysM_dom_sf"/>
</dbReference>
<evidence type="ECO:0000259" key="3">
    <source>
        <dbReference type="PROSITE" id="PS51782"/>
    </source>
</evidence>
<feature type="signal peptide" evidence="2">
    <location>
        <begin position="1"/>
        <end position="25"/>
    </location>
</feature>
<dbReference type="CDD" id="cd12797">
    <property type="entry name" value="M23_peptidase"/>
    <property type="match status" value="1"/>
</dbReference>
<dbReference type="SMART" id="SM00257">
    <property type="entry name" value="LysM"/>
    <property type="match status" value="1"/>
</dbReference>
<dbReference type="Gene3D" id="2.70.70.10">
    <property type="entry name" value="Glucose Permease (Domain IIA)"/>
    <property type="match status" value="1"/>
</dbReference>
<proteinExistence type="inferred from homology"/>